<protein>
    <recommendedName>
        <fullName evidence="2">RING-type domain-containing protein</fullName>
    </recommendedName>
</protein>
<dbReference type="EMBL" id="MK072391">
    <property type="protein sequence ID" value="AYV83628.1"/>
    <property type="molecule type" value="Genomic_DNA"/>
</dbReference>
<dbReference type="InterPro" id="IPR013083">
    <property type="entry name" value="Znf_RING/FYVE/PHD"/>
</dbReference>
<feature type="domain" description="RING-type" evidence="2">
    <location>
        <begin position="402"/>
        <end position="437"/>
    </location>
</feature>
<evidence type="ECO:0000313" key="3">
    <source>
        <dbReference type="EMBL" id="AYV83628.1"/>
    </source>
</evidence>
<accession>A0A3G5A8Q4</accession>
<name>A0A3G5A8Q4_9VIRU</name>
<dbReference type="GO" id="GO:0008270">
    <property type="term" value="F:zinc ion binding"/>
    <property type="evidence" value="ECO:0007669"/>
    <property type="project" value="UniProtKB-KW"/>
</dbReference>
<organism evidence="3">
    <name type="scientific">Hyperionvirus sp</name>
    <dbReference type="NCBI Taxonomy" id="2487770"/>
    <lineage>
        <taxon>Viruses</taxon>
        <taxon>Varidnaviria</taxon>
        <taxon>Bamfordvirae</taxon>
        <taxon>Nucleocytoviricota</taxon>
        <taxon>Megaviricetes</taxon>
        <taxon>Imitervirales</taxon>
        <taxon>Mimiviridae</taxon>
        <taxon>Klosneuvirinae</taxon>
    </lineage>
</organism>
<dbReference type="Gene3D" id="3.30.40.10">
    <property type="entry name" value="Zinc/RING finger domain, C3HC4 (zinc finger)"/>
    <property type="match status" value="1"/>
</dbReference>
<dbReference type="InterPro" id="IPR001841">
    <property type="entry name" value="Znf_RING"/>
</dbReference>
<evidence type="ECO:0000259" key="2">
    <source>
        <dbReference type="PROSITE" id="PS50089"/>
    </source>
</evidence>
<proteinExistence type="predicted"/>
<evidence type="ECO:0000256" key="1">
    <source>
        <dbReference type="PROSITE-ProRule" id="PRU00175"/>
    </source>
</evidence>
<sequence length="447" mass="50224">MAALDSRFYSEIYSDKHEDVDDKNVEVSYTGYVPQFGHPMALFSESNGLALAVLELRYQDADSYAKGHETLITELTSDDARHQAFQGVVTQDNQKVQFVITNLCSDYLNFNLMKYDKKVTDVNPMGLNEINELRPYESYAIKSDQTNGNKVIMLKSHVAEKTGKGVTLGDEIAGSNKVGTYLYLSVVPKYGNKELAALFASTFWKPVDSFVVKTKSAKHVPYHTTGGYMQFDGHAQMGMPPMLETANHHRFRTGAAPRRERQMLYKSNGPTLGFHADLDYKNLSISDEESGSEECGLENFSLEPMDDMPKMKSQILNSKVANIVTGDETIKVNSVQTNIMYDYDLHSMPCVLGLSVMSELKLAKRQSPDVILSDMKLLVQSYITNTFKTVIAQMKIYTEEKCCVCLTEKPDGVFYRCGHKCTDLECAKLLDKCPFCRTHISAFVNDK</sequence>
<dbReference type="PROSITE" id="PS50089">
    <property type="entry name" value="ZF_RING_2"/>
    <property type="match status" value="1"/>
</dbReference>
<keyword evidence="1" id="KW-0862">Zinc</keyword>
<keyword evidence="1" id="KW-0863">Zinc-finger</keyword>
<dbReference type="Pfam" id="PF13920">
    <property type="entry name" value="zf-C3HC4_3"/>
    <property type="match status" value="1"/>
</dbReference>
<reference evidence="3" key="1">
    <citation type="submission" date="2018-10" db="EMBL/GenBank/DDBJ databases">
        <title>Hidden diversity of soil giant viruses.</title>
        <authorList>
            <person name="Schulz F."/>
            <person name="Alteio L."/>
            <person name="Goudeau D."/>
            <person name="Ryan E.M."/>
            <person name="Malmstrom R.R."/>
            <person name="Blanchard J."/>
            <person name="Woyke T."/>
        </authorList>
    </citation>
    <scope>NUCLEOTIDE SEQUENCE</scope>
    <source>
        <strain evidence="3">HYV1</strain>
    </source>
</reference>
<gene>
    <name evidence="3" type="ORF">Hyperionvirus9_45</name>
</gene>
<dbReference type="SUPFAM" id="SSF57850">
    <property type="entry name" value="RING/U-box"/>
    <property type="match status" value="1"/>
</dbReference>
<keyword evidence="1" id="KW-0479">Metal-binding</keyword>